<dbReference type="RefSeq" id="WP_160497708.1">
    <property type="nucleotide sequence ID" value="NZ_WUBI01000001.1"/>
</dbReference>
<gene>
    <name evidence="2" type="ORF">GRF59_11595</name>
</gene>
<sequence>MNEQQGNEHQVFTMECRDIILREYLSSDVEAIYALTQQPEIKQFLPDWDVPLAQRVDWIKNYETVENRRFLQAAAADGHIGGMILRLGIIEKATGEFIGWCNTGIKDELPEPNREIMYALSNRHTNKGYTTQAVQALAQYLFAYTDVAVLNAVALTHNHSSNKVIQKCGFETEGTIRIDDEEYNHYKLYKRKEA</sequence>
<dbReference type="Proteomes" id="UP000460318">
    <property type="component" value="Unassembled WGS sequence"/>
</dbReference>
<dbReference type="InterPro" id="IPR016181">
    <property type="entry name" value="Acyl_CoA_acyltransferase"/>
</dbReference>
<reference evidence="2 3" key="1">
    <citation type="submission" date="2019-12" db="EMBL/GenBank/DDBJ databases">
        <title>Paenibacillus sp. nov., an endophytic bacterium isolated from the stem of Dendrobium.</title>
        <authorList>
            <person name="Zhao R."/>
        </authorList>
    </citation>
    <scope>NUCLEOTIDE SEQUENCE [LARGE SCALE GENOMIC DNA]</scope>
    <source>
        <strain evidence="2 3">HJL G12</strain>
    </source>
</reference>
<evidence type="ECO:0000313" key="2">
    <source>
        <dbReference type="EMBL" id="MWV44277.1"/>
    </source>
</evidence>
<evidence type="ECO:0000313" key="3">
    <source>
        <dbReference type="Proteomes" id="UP000460318"/>
    </source>
</evidence>
<dbReference type="GO" id="GO:0008999">
    <property type="term" value="F:protein-N-terminal-alanine acetyltransferase activity"/>
    <property type="evidence" value="ECO:0007669"/>
    <property type="project" value="TreeGrafter"/>
</dbReference>
<feature type="domain" description="N-acetyltransferase" evidence="1">
    <location>
        <begin position="19"/>
        <end position="194"/>
    </location>
</feature>
<dbReference type="InterPro" id="IPR051531">
    <property type="entry name" value="N-acetyltransferase"/>
</dbReference>
<dbReference type="PANTHER" id="PTHR43792">
    <property type="entry name" value="GNAT FAMILY, PUTATIVE (AFU_ORTHOLOGUE AFUA_3G00765)-RELATED-RELATED"/>
    <property type="match status" value="1"/>
</dbReference>
<dbReference type="Pfam" id="PF13302">
    <property type="entry name" value="Acetyltransf_3"/>
    <property type="match status" value="1"/>
</dbReference>
<comment type="caution">
    <text evidence="2">The sequence shown here is derived from an EMBL/GenBank/DDBJ whole genome shotgun (WGS) entry which is preliminary data.</text>
</comment>
<dbReference type="PANTHER" id="PTHR43792:SF9">
    <property type="entry name" value="RIBOSOMAL-PROTEIN-ALANINE ACETYLTRANSFERASE"/>
    <property type="match status" value="1"/>
</dbReference>
<dbReference type="EMBL" id="WUBI01000001">
    <property type="protein sequence ID" value="MWV44277.1"/>
    <property type="molecule type" value="Genomic_DNA"/>
</dbReference>
<dbReference type="PROSITE" id="PS51186">
    <property type="entry name" value="GNAT"/>
    <property type="match status" value="1"/>
</dbReference>
<dbReference type="GO" id="GO:0005737">
    <property type="term" value="C:cytoplasm"/>
    <property type="evidence" value="ECO:0007669"/>
    <property type="project" value="TreeGrafter"/>
</dbReference>
<keyword evidence="2" id="KW-0808">Transferase</keyword>
<proteinExistence type="predicted"/>
<dbReference type="InterPro" id="IPR000182">
    <property type="entry name" value="GNAT_dom"/>
</dbReference>
<evidence type="ECO:0000259" key="1">
    <source>
        <dbReference type="PROSITE" id="PS51186"/>
    </source>
</evidence>
<dbReference type="SUPFAM" id="SSF55729">
    <property type="entry name" value="Acyl-CoA N-acyltransferases (Nat)"/>
    <property type="match status" value="1"/>
</dbReference>
<accession>A0A7X3IHZ6</accession>
<name>A0A7X3IHZ6_9BACL</name>
<dbReference type="Gene3D" id="3.40.630.30">
    <property type="match status" value="1"/>
</dbReference>
<keyword evidence="3" id="KW-1185">Reference proteome</keyword>
<dbReference type="AlphaFoldDB" id="A0A7X3IHZ6"/>
<protein>
    <submittedName>
        <fullName evidence="2">GNAT family N-acetyltransferase</fullName>
    </submittedName>
</protein>
<organism evidence="2 3">
    <name type="scientific">Paenibacillus dendrobii</name>
    <dbReference type="NCBI Taxonomy" id="2691084"/>
    <lineage>
        <taxon>Bacteria</taxon>
        <taxon>Bacillati</taxon>
        <taxon>Bacillota</taxon>
        <taxon>Bacilli</taxon>
        <taxon>Bacillales</taxon>
        <taxon>Paenibacillaceae</taxon>
        <taxon>Paenibacillus</taxon>
    </lineage>
</organism>